<organism evidence="1 2">
    <name type="scientific">Sphaerodactylus townsendi</name>
    <dbReference type="NCBI Taxonomy" id="933632"/>
    <lineage>
        <taxon>Eukaryota</taxon>
        <taxon>Metazoa</taxon>
        <taxon>Chordata</taxon>
        <taxon>Craniata</taxon>
        <taxon>Vertebrata</taxon>
        <taxon>Euteleostomi</taxon>
        <taxon>Lepidosauria</taxon>
        <taxon>Squamata</taxon>
        <taxon>Bifurcata</taxon>
        <taxon>Gekkota</taxon>
        <taxon>Sphaerodactylidae</taxon>
        <taxon>Sphaerodactylus</taxon>
    </lineage>
</organism>
<keyword evidence="2" id="KW-1185">Reference proteome</keyword>
<comment type="caution">
    <text evidence="1">The sequence shown here is derived from an EMBL/GenBank/DDBJ whole genome shotgun (WGS) entry which is preliminary data.</text>
</comment>
<protein>
    <submittedName>
        <fullName evidence="1">Uncharacterized protein</fullName>
    </submittedName>
</protein>
<proteinExistence type="predicted"/>
<evidence type="ECO:0000313" key="2">
    <source>
        <dbReference type="Proteomes" id="UP000827872"/>
    </source>
</evidence>
<name>A0ACB8EM84_9SAUR</name>
<dbReference type="Proteomes" id="UP000827872">
    <property type="component" value="Linkage Group LG03"/>
</dbReference>
<sequence length="173" mass="19411">MKIKLEGDANAYVGLVAVDKGVYVLNKKYKLTQSKIWDTVEKSDIGCTAGSGSNHVGVFADAGLALETSNQISTPQRSDPKCPQPARCRRRRRSLQLLDSKASKVGQYQDRTLRKCCEDGMQDNPMGHSCEKRAEYILEGNECKSVFLECCQYIRNIRDESAREEELVLSRSK</sequence>
<evidence type="ECO:0000313" key="1">
    <source>
        <dbReference type="EMBL" id="KAH7993747.1"/>
    </source>
</evidence>
<reference evidence="1" key="1">
    <citation type="submission" date="2021-08" db="EMBL/GenBank/DDBJ databases">
        <title>The first chromosome-level gecko genome reveals the dynamic sex chromosomes of Neotropical dwarf geckos (Sphaerodactylidae: Sphaerodactylus).</title>
        <authorList>
            <person name="Pinto B.J."/>
            <person name="Keating S.E."/>
            <person name="Gamble T."/>
        </authorList>
    </citation>
    <scope>NUCLEOTIDE SEQUENCE</scope>
    <source>
        <strain evidence="1">TG3544</strain>
    </source>
</reference>
<accession>A0ACB8EM84</accession>
<dbReference type="EMBL" id="CM037616">
    <property type="protein sequence ID" value="KAH7993747.1"/>
    <property type="molecule type" value="Genomic_DNA"/>
</dbReference>
<gene>
    <name evidence="1" type="ORF">K3G42_032201</name>
</gene>